<gene>
    <name evidence="1" type="primary">Q9UW13</name>
</gene>
<sequence>MMATCHVLYHEGAKIILRNTPVSFDEKTSESKALSLLRFIQAEHLSRCSYIRELHLLMTSVPDVLAMALVQLVPRMISLKVLSVAIEDALESYPELLFAFSSLQSVENLLVANAGEHSCALVRSLQSPIVEAEIFYGPTSSFRRAREDLSSKTECHPLVMLQHSAATLTTLVAGFLVDSNIQLVFVRPPDITFPLVHTLILHECTSLTLTPYVKCLPNLTHLCIRYRGQSPWDDHDDHGHGQIPGAGLPALQREMNLTLPGRLDPATQYGPPAWKRLDEYIGPLMDLWVLGLTCPIACLKLEDGFARLSSGARAPTALTDVLAYARPTELAIVFRRCTLTDFLATDFLDALATEGAAGLRSLMVAVWVREGDRDLDMGPALVSITLAAELSSCAACC</sequence>
<protein>
    <submittedName>
        <fullName evidence="1">pH-response regulator protein palF/RIM8</fullName>
    </submittedName>
</protein>
<proteinExistence type="predicted"/>
<dbReference type="AlphaFoldDB" id="A0A5K1JRZ1"/>
<organism evidence="1">
    <name type="scientific">Ganoderma boninense</name>
    <dbReference type="NCBI Taxonomy" id="34458"/>
    <lineage>
        <taxon>Eukaryota</taxon>
        <taxon>Fungi</taxon>
        <taxon>Dikarya</taxon>
        <taxon>Basidiomycota</taxon>
        <taxon>Agaricomycotina</taxon>
        <taxon>Agaricomycetes</taxon>
        <taxon>Polyporales</taxon>
        <taxon>Polyporaceae</taxon>
        <taxon>Ganoderma</taxon>
    </lineage>
</organism>
<dbReference type="EMBL" id="LR724046">
    <property type="protein sequence ID" value="VWO94545.1"/>
    <property type="molecule type" value="Genomic_DNA"/>
</dbReference>
<accession>A0A5K1JRZ1</accession>
<name>A0A5K1JRZ1_9APHY</name>
<reference evidence="1" key="1">
    <citation type="submission" date="2019-10" db="EMBL/GenBank/DDBJ databases">
        <authorList>
            <person name="Nor Muhammad N."/>
        </authorList>
    </citation>
    <scope>NUCLEOTIDE SEQUENCE</scope>
</reference>
<evidence type="ECO:0000313" key="1">
    <source>
        <dbReference type="EMBL" id="VWO94545.1"/>
    </source>
</evidence>